<gene>
    <name evidence="2" type="ORF">SBOR_4706</name>
</gene>
<feature type="region of interest" description="Disordered" evidence="1">
    <location>
        <begin position="151"/>
        <end position="172"/>
    </location>
</feature>
<organism evidence="2 3">
    <name type="scientific">Sclerotinia borealis (strain F-4128)</name>
    <dbReference type="NCBI Taxonomy" id="1432307"/>
    <lineage>
        <taxon>Eukaryota</taxon>
        <taxon>Fungi</taxon>
        <taxon>Dikarya</taxon>
        <taxon>Ascomycota</taxon>
        <taxon>Pezizomycotina</taxon>
        <taxon>Leotiomycetes</taxon>
        <taxon>Helotiales</taxon>
        <taxon>Sclerotiniaceae</taxon>
        <taxon>Sclerotinia</taxon>
    </lineage>
</organism>
<evidence type="ECO:0000313" key="2">
    <source>
        <dbReference type="EMBL" id="ESZ94914.1"/>
    </source>
</evidence>
<sequence>MSKSSKHPFIPLDNLSAPHGSKISYDQETNIKWLHNQRDILQAETGKVILANDVIDYCSKTLMRFMGRGLMSPDYFVFSMHAMIAQRCFPHVKFPGKDPDPVFVGSQSKLLRYQADIIRRAIDVVSITDADIHHELTGVARKYNKKLAEARAEAEKNKDRAHQEVTNESSTGVDYESVCSALAGLQMAQEQSEVLENVEKTSEDAIDGNAVVKEEGDDSVVT</sequence>
<proteinExistence type="predicted"/>
<reference evidence="2 3" key="1">
    <citation type="journal article" date="2014" name="Genome Announc.">
        <title>Draft genome sequence of Sclerotinia borealis, a psychrophilic plant pathogenic fungus.</title>
        <authorList>
            <person name="Mardanov A.V."/>
            <person name="Beletsky A.V."/>
            <person name="Kadnikov V.V."/>
            <person name="Ignatov A.N."/>
            <person name="Ravin N.V."/>
        </authorList>
    </citation>
    <scope>NUCLEOTIDE SEQUENCE [LARGE SCALE GENOMIC DNA]</scope>
    <source>
        <strain evidence="3">F-4157</strain>
    </source>
</reference>
<evidence type="ECO:0000256" key="1">
    <source>
        <dbReference type="SAM" id="MobiDB-lite"/>
    </source>
</evidence>
<feature type="compositionally biased region" description="Basic and acidic residues" evidence="1">
    <location>
        <begin position="151"/>
        <end position="165"/>
    </location>
</feature>
<accession>W9CJT3</accession>
<dbReference type="AlphaFoldDB" id="W9CJT3"/>
<evidence type="ECO:0000313" key="3">
    <source>
        <dbReference type="Proteomes" id="UP000019487"/>
    </source>
</evidence>
<keyword evidence="3" id="KW-1185">Reference proteome</keyword>
<protein>
    <submittedName>
        <fullName evidence="2">Uncharacterized protein</fullName>
    </submittedName>
</protein>
<dbReference type="Proteomes" id="UP000019487">
    <property type="component" value="Unassembled WGS sequence"/>
</dbReference>
<name>W9CJT3_SCLBF</name>
<comment type="caution">
    <text evidence="2">The sequence shown here is derived from an EMBL/GenBank/DDBJ whole genome shotgun (WGS) entry which is preliminary data.</text>
</comment>
<feature type="region of interest" description="Disordered" evidence="1">
    <location>
        <begin position="190"/>
        <end position="222"/>
    </location>
</feature>
<dbReference type="HOGENOM" id="CLU_1246007_0_0_1"/>
<dbReference type="EMBL" id="AYSA01000219">
    <property type="protein sequence ID" value="ESZ94914.1"/>
    <property type="molecule type" value="Genomic_DNA"/>
</dbReference>